<keyword evidence="2" id="KW-1185">Reference proteome</keyword>
<reference evidence="1 2" key="1">
    <citation type="submission" date="2024-02" db="EMBL/GenBank/DDBJ databases">
        <title>Winogradskyella poriferorum JCM 12885.</title>
        <authorList>
            <person name="Zhang D.-F."/>
            <person name="Fu Z.-Y."/>
        </authorList>
    </citation>
    <scope>NUCLEOTIDE SEQUENCE [LARGE SCALE GENOMIC DNA]</scope>
    <source>
        <strain evidence="1 2">JCM 12885</strain>
    </source>
</reference>
<sequence>MKQLLFIFSIISLLGCKNSKYKKISEYEEMLNSYSIYNYESYRDYKSEILKIRPTKESYCLLDSFKAELDIKKGKLNYFIGHDREYLKQTLTNLPEYLKSNYSINSIQLLIGCVVTDDDKYGKCYERLMHDAIEKKYGEDFISKSKRIVDSVYHHKNPDTIYSRFNSYGMLNRSKSKTYRNWHDSISKAFSKNFIIPKNYTVKNDSITYVSADFIINRSGHIDSLKLSSISLSKEYENIFKSQLKNQILNNEWQSTKLYGIELNSKEFIVIFL</sequence>
<gene>
    <name evidence="1" type="ORF">V1468_12750</name>
</gene>
<dbReference type="Proteomes" id="UP001356704">
    <property type="component" value="Unassembled WGS sequence"/>
</dbReference>
<proteinExistence type="predicted"/>
<comment type="caution">
    <text evidence="1">The sequence shown here is derived from an EMBL/GenBank/DDBJ whole genome shotgun (WGS) entry which is preliminary data.</text>
</comment>
<dbReference type="PROSITE" id="PS51257">
    <property type="entry name" value="PROKAR_LIPOPROTEIN"/>
    <property type="match status" value="1"/>
</dbReference>
<dbReference type="RefSeq" id="WP_331810612.1">
    <property type="nucleotide sequence ID" value="NZ_JAZHOU010000004.1"/>
</dbReference>
<name>A0ABU7W8A8_9FLAO</name>
<accession>A0ABU7W8A8</accession>
<evidence type="ECO:0000313" key="2">
    <source>
        <dbReference type="Proteomes" id="UP001356704"/>
    </source>
</evidence>
<protein>
    <submittedName>
        <fullName evidence="1">Uncharacterized protein</fullName>
    </submittedName>
</protein>
<organism evidence="1 2">
    <name type="scientific">Winogradskyella poriferorum</name>
    <dbReference type="NCBI Taxonomy" id="307627"/>
    <lineage>
        <taxon>Bacteria</taxon>
        <taxon>Pseudomonadati</taxon>
        <taxon>Bacteroidota</taxon>
        <taxon>Flavobacteriia</taxon>
        <taxon>Flavobacteriales</taxon>
        <taxon>Flavobacteriaceae</taxon>
        <taxon>Winogradskyella</taxon>
    </lineage>
</organism>
<evidence type="ECO:0000313" key="1">
    <source>
        <dbReference type="EMBL" id="MEF3079880.1"/>
    </source>
</evidence>
<dbReference type="EMBL" id="JAZHOU010000004">
    <property type="protein sequence ID" value="MEF3079880.1"/>
    <property type="molecule type" value="Genomic_DNA"/>
</dbReference>